<feature type="region of interest" description="Disordered" evidence="2">
    <location>
        <begin position="765"/>
        <end position="788"/>
    </location>
</feature>
<proteinExistence type="predicted"/>
<feature type="region of interest" description="Disordered" evidence="2">
    <location>
        <begin position="1617"/>
        <end position="1705"/>
    </location>
</feature>
<sequence length="1705" mass="186696">MSGHRVQFADLPSTSERKASPKISKPLKGNLKVTSSEDAEHLTRKRQVVSTNSPGNRCEAKSSRAGVLRRHTVGGARSSQEILAMQPSDMDKKREAFLEHLKQKYPHHASAIMGHQERLREQSSKQSLACPSPVFVDQLEHSSLVSLDALEVMSECDMPFAFTRGSRSRASLPVVRSTNQTKDRSLGVLYLQYGDDTKQIRMPNEITSVDTIRALFVSAFPHQLNMKMLESPSTAIYVKDETRNMYYELTDVRSITDHSCLKVYHKDPAHAFSHGARPSNGDARVHREMMYAGPSGHPLRQPPMGPPPPHMQGSMSPTTPHAMPPSPSRIPFGPRTSGSGVATMPRERAAHTLPASTPVRASSPCPSAILERRDVKPDEDVAAKSMSLPARAESHYVDPYMLHHQHAPPPDTVDYAYHRSTMRSYSNPGVPMEPTDHPSLFRQKSRKYTDSQLPMLGSKTAPPSPHRMGEVRMMDIHTVQPQSSMTLERASPIRQSFRKETPLSMDTMVKARSGMGSPATPDLQVHNPLAPSTDPQTREKSVMSGSPVHSTSSTGGSPVLAPKVAAAPAERSPAPTPPLDPTPLHVNLHLFRRNVSELRLQLQHMRQLQLQNQECVRAQIKHAEQEISVKLAEMLRRQDDPTQKQRTLVEEERHRYLSMQERVLTQLEDLEQYVETLRTDSSPAASQRAVTLKEVEEGAVSLRKVGENLAGLKGEFPALQSRMRAVLRVEVEAVKFLKEEPHKLDSMLKRVRTLTDTLSNLRRSTTDSLLKPSDPVSSTSSASEKTESAIVESLEAASVAPQSSTVRSEVMTSNPVVIHHAQASPVTSQQSQQSTAPSPIPPAAQRRESTPSPTKQLKKPSLEQTQIPNNSHNGVSANGIPGKGPSPNFVEEIHASRSKNKNRAVSIEAAEKEWEEKRQNMGHYDGQEFERMLQEAEANMLRGIPNLEVPSEPEGSPAVDLASLEEVVEKNEPTAAPAKQDDNQPNSEKSTKIAPEKPPKPLEKPVKSALERPLKPNLAIKSSLERQSKTQEKVVKLPTTDKANKSPPPPPPRRNYTTNTGMTTTRSGEVIYTSRKDSDMEGEEESNGTASQPEPKSSPEAKPKPSTPPPIAASAITEEEDEGDKIMAELQNTEYQDDKNPDTDENCNNTIRQSPGVIYYVTAQISKGTPSASEDSTEHRDASQSPPSQVSHVNASDQSQNQLQVSTNKFGALKSSGPASSSSTLHQNQLSRSASLKSNPPSSLEEVPASPTQGKVHVVKATQVQVSIEERVESPTAICSPVSFEDTVPILSKAIPVVTDLANQKLIFGTPKVKERKFEEIEENNETSLSPDLSGEGPPPPPPDNFAFMITNTKVQALSTGEYHQLVNAKKGSVQTVTVGSKRPCASGNGIASGGDASTNGSTGADNASKKPVIIIFDEPMDIRSAYKRLSTIFECEEELERMLAEERIDEESEETEEEEWTRGVQVKQNGDDRNSGKGTGSNSPADITDGRVINSSSSSSLSEGGALVDVTGDAKQDGKKKFKLKFPKKQLAALTQAIRAGSKTGKKTLQVVVYEDEEESDGTVRQHKETKRFEIACSKTESSKSNLQEPTGRSEEIRKNTYKTLNSLEQTIKQLENTISEMGPKSSEEPEILVKPETQDNTTEESPGHSEKVLAPKTLVPRSSSASKGPGLRKKTKPQLLPRPDIIPTTGVSVKPVPTQKVSL</sequence>
<feature type="compositionally biased region" description="Polar residues" evidence="2">
    <location>
        <begin position="862"/>
        <end position="876"/>
    </location>
</feature>
<keyword evidence="1" id="KW-0175">Coiled coil</keyword>
<feature type="region of interest" description="Disordered" evidence="2">
    <location>
        <begin position="1377"/>
        <end position="1408"/>
    </location>
</feature>
<reference evidence="4" key="1">
    <citation type="submission" date="2025-08" db="UniProtKB">
        <authorList>
            <consortium name="Ensembl"/>
        </authorList>
    </citation>
    <scope>IDENTIFICATION</scope>
</reference>
<feature type="region of interest" description="Disordered" evidence="2">
    <location>
        <begin position="946"/>
        <end position="1256"/>
    </location>
</feature>
<dbReference type="PANTHER" id="PTHR22741">
    <property type="entry name" value="P140CAP/SNIP-RELATED"/>
    <property type="match status" value="1"/>
</dbReference>
<feature type="compositionally biased region" description="Polar residues" evidence="2">
    <location>
        <begin position="1163"/>
        <end position="1174"/>
    </location>
</feature>
<feature type="compositionally biased region" description="Polar residues" evidence="2">
    <location>
        <begin position="1183"/>
        <end position="1209"/>
    </location>
</feature>
<feature type="compositionally biased region" description="Low complexity" evidence="2">
    <location>
        <begin position="823"/>
        <end position="837"/>
    </location>
</feature>
<feature type="compositionally biased region" description="Polar residues" evidence="2">
    <location>
        <begin position="1396"/>
        <end position="1406"/>
    </location>
</feature>
<evidence type="ECO:0000256" key="2">
    <source>
        <dbReference type="SAM" id="MobiDB-lite"/>
    </source>
</evidence>
<feature type="region of interest" description="Disordered" evidence="2">
    <location>
        <begin position="292"/>
        <end position="371"/>
    </location>
</feature>
<feature type="compositionally biased region" description="Polar residues" evidence="2">
    <location>
        <begin position="1580"/>
        <end position="1592"/>
    </location>
</feature>
<dbReference type="Gene3D" id="1.20.58.1540">
    <property type="entry name" value="Actin interacting protein 3, C-terminal domain"/>
    <property type="match status" value="1"/>
</dbReference>
<name>A0A9J8AZM5_CYPCA</name>
<protein>
    <submittedName>
        <fullName evidence="4">Si:ch211-285f17.1</fullName>
    </submittedName>
</protein>
<feature type="compositionally biased region" description="Low complexity" evidence="2">
    <location>
        <begin position="558"/>
        <end position="569"/>
    </location>
</feature>
<feature type="compositionally biased region" description="Low complexity" evidence="2">
    <location>
        <begin position="773"/>
        <end position="783"/>
    </location>
</feature>
<feature type="region of interest" description="Disordered" evidence="2">
    <location>
        <begin position="823"/>
        <end position="890"/>
    </location>
</feature>
<organism evidence="4 5">
    <name type="scientific">Cyprinus carpio carpio</name>
    <dbReference type="NCBI Taxonomy" id="630221"/>
    <lineage>
        <taxon>Eukaryota</taxon>
        <taxon>Metazoa</taxon>
        <taxon>Chordata</taxon>
        <taxon>Craniata</taxon>
        <taxon>Vertebrata</taxon>
        <taxon>Euteleostomi</taxon>
        <taxon>Actinopterygii</taxon>
        <taxon>Neopterygii</taxon>
        <taxon>Teleostei</taxon>
        <taxon>Ostariophysi</taxon>
        <taxon>Cypriniformes</taxon>
        <taxon>Cyprinidae</taxon>
        <taxon>Cyprininae</taxon>
        <taxon>Cyprinus</taxon>
    </lineage>
</organism>
<evidence type="ECO:0000256" key="1">
    <source>
        <dbReference type="ARBA" id="ARBA00023054"/>
    </source>
</evidence>
<feature type="compositionally biased region" description="Basic and acidic residues" evidence="2">
    <location>
        <begin position="1023"/>
        <end position="1035"/>
    </location>
</feature>
<feature type="compositionally biased region" description="Pro residues" evidence="2">
    <location>
        <begin position="300"/>
        <end position="310"/>
    </location>
</feature>
<accession>A0A9J8AZM5</accession>
<dbReference type="PANTHER" id="PTHR22741:SF11">
    <property type="entry name" value="SICKLE TAIL PROTEIN HOMOLOG"/>
    <property type="match status" value="1"/>
</dbReference>
<feature type="region of interest" description="Disordered" evidence="2">
    <location>
        <begin position="511"/>
        <end position="581"/>
    </location>
</feature>
<dbReference type="InterPro" id="IPR022782">
    <property type="entry name" value="AIP3-like_C"/>
</dbReference>
<reference evidence="4" key="2">
    <citation type="submission" date="2025-09" db="UniProtKB">
        <authorList>
            <consortium name="Ensembl"/>
        </authorList>
    </citation>
    <scope>IDENTIFICATION</scope>
</reference>
<dbReference type="GO" id="GO:0005737">
    <property type="term" value="C:cytoplasm"/>
    <property type="evidence" value="ECO:0007669"/>
    <property type="project" value="TreeGrafter"/>
</dbReference>
<feature type="compositionally biased region" description="Basic and acidic residues" evidence="2">
    <location>
        <begin position="989"/>
        <end position="1014"/>
    </location>
</feature>
<feature type="domain" description="Actin interacting protein 3-like C-terminal" evidence="3">
    <location>
        <begin position="190"/>
        <end position="264"/>
    </location>
</feature>
<feature type="region of interest" description="Disordered" evidence="2">
    <location>
        <begin position="1318"/>
        <end position="1344"/>
    </location>
</feature>
<feature type="compositionally biased region" description="Polar residues" evidence="2">
    <location>
        <begin position="1224"/>
        <end position="1242"/>
    </location>
</feature>
<feature type="region of interest" description="Disordered" evidence="2">
    <location>
        <begin position="1580"/>
        <end position="1600"/>
    </location>
</feature>
<feature type="compositionally biased region" description="Basic and acidic residues" evidence="2">
    <location>
        <begin position="1627"/>
        <end position="1639"/>
    </location>
</feature>
<evidence type="ECO:0000313" key="5">
    <source>
        <dbReference type="Proteomes" id="UP001108240"/>
    </source>
</evidence>
<dbReference type="Proteomes" id="UP001108240">
    <property type="component" value="Unplaced"/>
</dbReference>
<evidence type="ECO:0000259" key="3">
    <source>
        <dbReference type="Pfam" id="PF03915"/>
    </source>
</evidence>
<evidence type="ECO:0000313" key="4">
    <source>
        <dbReference type="Ensembl" id="ENSCCRP00000146555.1"/>
    </source>
</evidence>
<feature type="compositionally biased region" description="Acidic residues" evidence="2">
    <location>
        <begin position="1448"/>
        <end position="1460"/>
    </location>
</feature>
<dbReference type="InterPro" id="IPR051825">
    <property type="entry name" value="SRCIN1"/>
</dbReference>
<dbReference type="Pfam" id="PF03915">
    <property type="entry name" value="AIP3"/>
    <property type="match status" value="1"/>
</dbReference>
<dbReference type="Ensembl" id="ENSCCRT00000148904.1">
    <property type="protein sequence ID" value="ENSCCRP00000146555.1"/>
    <property type="gene ID" value="ENSCCRG00000075612.1"/>
</dbReference>
<feature type="compositionally biased region" description="Polar residues" evidence="2">
    <location>
        <begin position="543"/>
        <end position="556"/>
    </location>
</feature>
<keyword evidence="5" id="KW-1185">Reference proteome</keyword>
<feature type="region of interest" description="Disordered" evidence="2">
    <location>
        <begin position="1448"/>
        <end position="1506"/>
    </location>
</feature>
<feature type="region of interest" description="Disordered" evidence="2">
    <location>
        <begin position="1"/>
        <end position="65"/>
    </location>
</feature>
<dbReference type="GeneTree" id="ENSGT00940000156098"/>